<feature type="transmembrane region" description="Helical" evidence="5">
    <location>
        <begin position="196"/>
        <end position="217"/>
    </location>
</feature>
<feature type="compositionally biased region" description="Pro residues" evidence="4">
    <location>
        <begin position="1"/>
        <end position="24"/>
    </location>
</feature>
<gene>
    <name evidence="7" type="ORF">GCM10008939_19160</name>
</gene>
<dbReference type="PANTHER" id="PTHR23526:SF2">
    <property type="entry name" value="MAJOR FACILITATOR SUPERFAMILY (MFS) PROFILE DOMAIN-CONTAINING PROTEIN"/>
    <property type="match status" value="1"/>
</dbReference>
<dbReference type="InterPro" id="IPR036259">
    <property type="entry name" value="MFS_trans_sf"/>
</dbReference>
<feature type="transmembrane region" description="Helical" evidence="5">
    <location>
        <begin position="371"/>
        <end position="390"/>
    </location>
</feature>
<dbReference type="InterPro" id="IPR020846">
    <property type="entry name" value="MFS_dom"/>
</dbReference>
<evidence type="ECO:0000256" key="5">
    <source>
        <dbReference type="SAM" id="Phobius"/>
    </source>
</evidence>
<evidence type="ECO:0000313" key="7">
    <source>
        <dbReference type="EMBL" id="GGJ74999.1"/>
    </source>
</evidence>
<evidence type="ECO:0000256" key="4">
    <source>
        <dbReference type="SAM" id="MobiDB-lite"/>
    </source>
</evidence>
<dbReference type="GO" id="GO:0022857">
    <property type="term" value="F:transmembrane transporter activity"/>
    <property type="evidence" value="ECO:0007669"/>
    <property type="project" value="InterPro"/>
</dbReference>
<comment type="caution">
    <text evidence="7">The sequence shown here is derived from an EMBL/GenBank/DDBJ whole genome shotgun (WGS) entry which is preliminary data.</text>
</comment>
<feature type="transmembrane region" description="Helical" evidence="5">
    <location>
        <begin position="100"/>
        <end position="119"/>
    </location>
</feature>
<dbReference type="PROSITE" id="PS50850">
    <property type="entry name" value="MFS"/>
    <property type="match status" value="1"/>
</dbReference>
<keyword evidence="8" id="KW-1185">Reference proteome</keyword>
<accession>A0A917UQE3</accession>
<feature type="transmembrane region" description="Helical" evidence="5">
    <location>
        <begin position="311"/>
        <end position="330"/>
    </location>
</feature>
<feature type="transmembrane region" description="Helical" evidence="5">
    <location>
        <begin position="131"/>
        <end position="156"/>
    </location>
</feature>
<dbReference type="Gene3D" id="1.20.1250.20">
    <property type="entry name" value="MFS general substrate transporter like domains"/>
    <property type="match status" value="2"/>
</dbReference>
<dbReference type="InterPro" id="IPR011701">
    <property type="entry name" value="MFS"/>
</dbReference>
<feature type="transmembrane region" description="Helical" evidence="5">
    <location>
        <begin position="336"/>
        <end position="359"/>
    </location>
</feature>
<dbReference type="AlphaFoldDB" id="A0A917UQE3"/>
<feature type="transmembrane region" description="Helical" evidence="5">
    <location>
        <begin position="69"/>
        <end position="93"/>
    </location>
</feature>
<dbReference type="RefSeq" id="WP_188962779.1">
    <property type="nucleotide sequence ID" value="NZ_BMOE01000005.1"/>
</dbReference>
<keyword evidence="3 5" id="KW-0472">Membrane</keyword>
<reference evidence="7" key="2">
    <citation type="submission" date="2020-09" db="EMBL/GenBank/DDBJ databases">
        <authorList>
            <person name="Sun Q."/>
            <person name="Ohkuma M."/>
        </authorList>
    </citation>
    <scope>NUCLEOTIDE SEQUENCE</scope>
    <source>
        <strain evidence="7">JCM 14371</strain>
    </source>
</reference>
<feature type="transmembrane region" description="Helical" evidence="5">
    <location>
        <begin position="410"/>
        <end position="429"/>
    </location>
</feature>
<feature type="domain" description="Major facilitator superfamily (MFS) profile" evidence="6">
    <location>
        <begin position="244"/>
        <end position="465"/>
    </location>
</feature>
<feature type="transmembrane region" description="Helical" evidence="5">
    <location>
        <begin position="277"/>
        <end position="299"/>
    </location>
</feature>
<dbReference type="PANTHER" id="PTHR23526">
    <property type="entry name" value="INTEGRAL MEMBRANE TRANSPORT PROTEIN-RELATED"/>
    <property type="match status" value="1"/>
</dbReference>
<feature type="transmembrane region" description="Helical" evidence="5">
    <location>
        <begin position="168"/>
        <end position="190"/>
    </location>
</feature>
<feature type="transmembrane region" description="Helical" evidence="5">
    <location>
        <begin position="248"/>
        <end position="271"/>
    </location>
</feature>
<dbReference type="InterPro" id="IPR052528">
    <property type="entry name" value="Sugar_transport-like"/>
</dbReference>
<evidence type="ECO:0000313" key="8">
    <source>
        <dbReference type="Proteomes" id="UP000635726"/>
    </source>
</evidence>
<name>A0A917UQE3_9DEIO</name>
<proteinExistence type="predicted"/>
<keyword evidence="1 5" id="KW-0812">Transmembrane</keyword>
<evidence type="ECO:0000259" key="6">
    <source>
        <dbReference type="PROSITE" id="PS50850"/>
    </source>
</evidence>
<dbReference type="Pfam" id="PF07690">
    <property type="entry name" value="MFS_1"/>
    <property type="match status" value="1"/>
</dbReference>
<evidence type="ECO:0000256" key="2">
    <source>
        <dbReference type="ARBA" id="ARBA00022989"/>
    </source>
</evidence>
<sequence length="465" mass="49831">MPTPDPPEPAHPAAPPADPGPPGHLLPEPAARRTMRLSILEGSFATVFINWTSGSVLTGYALHLGATPTALGLIASVPLLGQAVSPLAAWLVGRRGRRKGVAVATALIGRGLWLLAAALPLLPVPDEARSALLVAIVALSSLFIAANGALWTAWMGDVVPWKERGRYFGLRTGVLGIVGTAANLAAGAWLDRVQAPLSFQAVLLTAVTSGLVAAAILTRHDEPPLGSARLAMRSTFSLPMSDPTFRRLLLFAVYWSFAVMVSSPFVLPYFLNHLHMTYVQVAVWSAISAVSALVLAPTWGRLADRVGNRPVLAVSTFLAGTLLPLTWMLAAPGHLWPIWLSGVVDALVWSAINPGIFNLSLATTPRENRAAFIAVFSALTGVAGFLGGLVSGPLLDLYRALSPAATGWTAYHTLFTTSAVLRMLAWTLLRRVPEDGAWRTRELLSRHLRRLTLPRPPLRWPARRR</sequence>
<protein>
    <submittedName>
        <fullName evidence="7">MFS transporter</fullName>
    </submittedName>
</protein>
<evidence type="ECO:0000256" key="1">
    <source>
        <dbReference type="ARBA" id="ARBA00022692"/>
    </source>
</evidence>
<organism evidence="7 8">
    <name type="scientific">Deinococcus aquiradiocola</name>
    <dbReference type="NCBI Taxonomy" id="393059"/>
    <lineage>
        <taxon>Bacteria</taxon>
        <taxon>Thermotogati</taxon>
        <taxon>Deinococcota</taxon>
        <taxon>Deinococci</taxon>
        <taxon>Deinococcales</taxon>
        <taxon>Deinococcaceae</taxon>
        <taxon>Deinococcus</taxon>
    </lineage>
</organism>
<keyword evidence="2 5" id="KW-1133">Transmembrane helix</keyword>
<reference evidence="7" key="1">
    <citation type="journal article" date="2014" name="Int. J. Syst. Evol. Microbiol.">
        <title>Complete genome sequence of Corynebacterium casei LMG S-19264T (=DSM 44701T), isolated from a smear-ripened cheese.</title>
        <authorList>
            <consortium name="US DOE Joint Genome Institute (JGI-PGF)"/>
            <person name="Walter F."/>
            <person name="Albersmeier A."/>
            <person name="Kalinowski J."/>
            <person name="Ruckert C."/>
        </authorList>
    </citation>
    <scope>NUCLEOTIDE SEQUENCE</scope>
    <source>
        <strain evidence="7">JCM 14371</strain>
    </source>
</reference>
<feature type="region of interest" description="Disordered" evidence="4">
    <location>
        <begin position="1"/>
        <end position="28"/>
    </location>
</feature>
<dbReference type="SUPFAM" id="SSF103473">
    <property type="entry name" value="MFS general substrate transporter"/>
    <property type="match status" value="1"/>
</dbReference>
<feature type="transmembrane region" description="Helical" evidence="5">
    <location>
        <begin position="42"/>
        <end position="63"/>
    </location>
</feature>
<dbReference type="Proteomes" id="UP000635726">
    <property type="component" value="Unassembled WGS sequence"/>
</dbReference>
<dbReference type="EMBL" id="BMOE01000005">
    <property type="protein sequence ID" value="GGJ74999.1"/>
    <property type="molecule type" value="Genomic_DNA"/>
</dbReference>
<evidence type="ECO:0000256" key="3">
    <source>
        <dbReference type="ARBA" id="ARBA00023136"/>
    </source>
</evidence>